<dbReference type="GO" id="GO:0016811">
    <property type="term" value="F:hydrolase activity, acting on carbon-nitrogen (but not peptide) bonds, in linear amides"/>
    <property type="evidence" value="ECO:0007669"/>
    <property type="project" value="TreeGrafter"/>
</dbReference>
<reference evidence="1 2" key="1">
    <citation type="submission" date="2015-12" db="EMBL/GenBank/DDBJ databases">
        <title>Draft genome sequence of Acidibacillus ferrooxidans ITV001, isolated from a chalcopyrite acid mine drainage site in Brazil.</title>
        <authorList>
            <person name="Dall'Agnol H."/>
            <person name="Nancucheo I."/>
            <person name="Johnson B."/>
            <person name="Oliveira R."/>
            <person name="Leite L."/>
            <person name="Pylro V."/>
            <person name="Nunes G.L."/>
            <person name="Tzotzos G."/>
            <person name="Fernandes G.R."/>
            <person name="Dutra J."/>
            <person name="Orellana S.C."/>
            <person name="Oliveira G."/>
        </authorList>
    </citation>
    <scope>NUCLEOTIDE SEQUENCE [LARGE SCALE GENOMIC DNA]</scope>
    <source>
        <strain evidence="2">ITV01</strain>
    </source>
</reference>
<dbReference type="EMBL" id="LPVJ01000052">
    <property type="protein sequence ID" value="KUO95377.1"/>
    <property type="molecule type" value="Genomic_DNA"/>
</dbReference>
<dbReference type="Gene3D" id="3.40.50.10320">
    <property type="entry name" value="LmbE-like"/>
    <property type="match status" value="1"/>
</dbReference>
<evidence type="ECO:0000313" key="2">
    <source>
        <dbReference type="Proteomes" id="UP000053557"/>
    </source>
</evidence>
<dbReference type="PANTHER" id="PTHR12993">
    <property type="entry name" value="N-ACETYLGLUCOSAMINYL-PHOSPHATIDYLINOSITOL DE-N-ACETYLASE-RELATED"/>
    <property type="match status" value="1"/>
</dbReference>
<evidence type="ECO:0008006" key="3">
    <source>
        <dbReference type="Google" id="ProtNLM"/>
    </source>
</evidence>
<dbReference type="RefSeq" id="WP_067717545.1">
    <property type="nucleotide sequence ID" value="NZ_LPVJ01000052.1"/>
</dbReference>
<dbReference type="InterPro" id="IPR024078">
    <property type="entry name" value="LmbE-like_dom_sf"/>
</dbReference>
<comment type="caution">
    <text evidence="1">The sequence shown here is derived from an EMBL/GenBank/DDBJ whole genome shotgun (WGS) entry which is preliminary data.</text>
</comment>
<dbReference type="OrthoDB" id="9790023at2"/>
<dbReference type="InterPro" id="IPR003737">
    <property type="entry name" value="GlcNAc_PI_deacetylase-related"/>
</dbReference>
<proteinExistence type="predicted"/>
<dbReference type="Pfam" id="PF02585">
    <property type="entry name" value="PIG-L"/>
    <property type="match status" value="1"/>
</dbReference>
<dbReference type="SUPFAM" id="SSF102588">
    <property type="entry name" value="LmbE-like"/>
    <property type="match status" value="1"/>
</dbReference>
<organism evidence="1 2">
    <name type="scientific">Ferroacidibacillus organovorans</name>
    <dbReference type="NCBI Taxonomy" id="1765683"/>
    <lineage>
        <taxon>Bacteria</taxon>
        <taxon>Bacillati</taxon>
        <taxon>Bacillota</taxon>
        <taxon>Bacilli</taxon>
        <taxon>Bacillales</taxon>
        <taxon>Alicyclobacillaceae</taxon>
        <taxon>Ferroacidibacillus</taxon>
    </lineage>
</organism>
<dbReference type="Proteomes" id="UP000053557">
    <property type="component" value="Unassembled WGS sequence"/>
</dbReference>
<accession>A0A101XQ49</accession>
<name>A0A101XQ49_9BACL</name>
<dbReference type="AlphaFoldDB" id="A0A101XQ49"/>
<gene>
    <name evidence="1" type="ORF">ATW55_11015</name>
</gene>
<sequence length="227" mass="26253">MKGKKILVCVAHPDDEVFCSGTILKLTDEGNDVFLVVGTQGEKGSHDPALSPLAIAEMRRKEMDLAAERLGIREVIQLGYQDGELQYANDLKETLFHLVRRIRPDLVLTFDPWKRYEIHSDHRTIGFSMIEAAHLGANCWYYRQQIAGDVVCHRSQELYLFNCDEPNYYVDITNVFERKCLATSAHRSQFGQAVDETRLRQIINQPHPDVQMTIEPFHKMWRSDLYL</sequence>
<evidence type="ECO:0000313" key="1">
    <source>
        <dbReference type="EMBL" id="KUO95377.1"/>
    </source>
</evidence>
<dbReference type="PANTHER" id="PTHR12993:SF11">
    <property type="entry name" value="N-ACETYLGLUCOSAMINYL-PHOSPHATIDYLINOSITOL DE-N-ACETYLASE"/>
    <property type="match status" value="1"/>
</dbReference>
<keyword evidence="2" id="KW-1185">Reference proteome</keyword>
<protein>
    <recommendedName>
        <fullName evidence="3">GlcNAc-PI de-N-acetylase</fullName>
    </recommendedName>
</protein>